<dbReference type="InterPro" id="IPR005467">
    <property type="entry name" value="His_kinase_dom"/>
</dbReference>
<evidence type="ECO:0000259" key="8">
    <source>
        <dbReference type="PROSITE" id="PS50109"/>
    </source>
</evidence>
<dbReference type="PANTHER" id="PTHR45453">
    <property type="entry name" value="PHOSPHATE REGULON SENSOR PROTEIN PHOR"/>
    <property type="match status" value="1"/>
</dbReference>
<dbReference type="InterPro" id="IPR003661">
    <property type="entry name" value="HisK_dim/P_dom"/>
</dbReference>
<dbReference type="PANTHER" id="PTHR45453:SF1">
    <property type="entry name" value="PHOSPHATE REGULON SENSOR PROTEIN PHOR"/>
    <property type="match status" value="1"/>
</dbReference>
<dbReference type="SUPFAM" id="SSF47384">
    <property type="entry name" value="Homodimeric domain of signal transducing histidine kinase"/>
    <property type="match status" value="1"/>
</dbReference>
<dbReference type="AlphaFoldDB" id="A0A412L6H2"/>
<dbReference type="InterPro" id="IPR036097">
    <property type="entry name" value="HisK_dim/P_sf"/>
</dbReference>
<evidence type="ECO:0000256" key="2">
    <source>
        <dbReference type="ARBA" id="ARBA00004370"/>
    </source>
</evidence>
<dbReference type="GO" id="GO:0005886">
    <property type="term" value="C:plasma membrane"/>
    <property type="evidence" value="ECO:0007669"/>
    <property type="project" value="TreeGrafter"/>
</dbReference>
<dbReference type="GO" id="GO:0000155">
    <property type="term" value="F:phosphorelay sensor kinase activity"/>
    <property type="evidence" value="ECO:0007669"/>
    <property type="project" value="InterPro"/>
</dbReference>
<dbReference type="GO" id="GO:0016036">
    <property type="term" value="P:cellular response to phosphate starvation"/>
    <property type="evidence" value="ECO:0007669"/>
    <property type="project" value="TreeGrafter"/>
</dbReference>
<organism evidence="9 10">
    <name type="scientific">Blautia obeum</name>
    <dbReference type="NCBI Taxonomy" id="40520"/>
    <lineage>
        <taxon>Bacteria</taxon>
        <taxon>Bacillati</taxon>
        <taxon>Bacillota</taxon>
        <taxon>Clostridia</taxon>
        <taxon>Lachnospirales</taxon>
        <taxon>Lachnospiraceae</taxon>
        <taxon>Blautia</taxon>
    </lineage>
</organism>
<comment type="subcellular location">
    <subcellularLocation>
        <location evidence="2">Membrane</location>
    </subcellularLocation>
</comment>
<dbReference type="Gene3D" id="3.30.565.10">
    <property type="entry name" value="Histidine kinase-like ATPase, C-terminal domain"/>
    <property type="match status" value="1"/>
</dbReference>
<dbReference type="CDD" id="cd00082">
    <property type="entry name" value="HisKA"/>
    <property type="match status" value="1"/>
</dbReference>
<evidence type="ECO:0000313" key="10">
    <source>
        <dbReference type="Proteomes" id="UP000284242"/>
    </source>
</evidence>
<dbReference type="SMART" id="SM00388">
    <property type="entry name" value="HisKA"/>
    <property type="match status" value="1"/>
</dbReference>
<evidence type="ECO:0000313" key="9">
    <source>
        <dbReference type="EMBL" id="RGS76015.1"/>
    </source>
</evidence>
<keyword evidence="4" id="KW-0597">Phosphoprotein</keyword>
<comment type="caution">
    <text evidence="9">The sequence shown here is derived from an EMBL/GenBank/DDBJ whole genome shotgun (WGS) entry which is preliminary data.</text>
</comment>
<dbReference type="Pfam" id="PF00512">
    <property type="entry name" value="HisKA"/>
    <property type="match status" value="1"/>
</dbReference>
<feature type="domain" description="Histidine kinase" evidence="8">
    <location>
        <begin position="45"/>
        <end position="190"/>
    </location>
</feature>
<keyword evidence="7" id="KW-0902">Two-component regulatory system</keyword>
<evidence type="ECO:0000256" key="1">
    <source>
        <dbReference type="ARBA" id="ARBA00000085"/>
    </source>
</evidence>
<keyword evidence="5" id="KW-0808">Transferase</keyword>
<reference evidence="9 10" key="1">
    <citation type="submission" date="2018-08" db="EMBL/GenBank/DDBJ databases">
        <title>A genome reference for cultivated species of the human gut microbiota.</title>
        <authorList>
            <person name="Zou Y."/>
            <person name="Xue W."/>
            <person name="Luo G."/>
        </authorList>
    </citation>
    <scope>NUCLEOTIDE SEQUENCE [LARGE SCALE GENOMIC DNA]</scope>
    <source>
        <strain evidence="9 10">AF21-24</strain>
    </source>
</reference>
<name>A0A412L6H2_9FIRM</name>
<dbReference type="EC" id="2.7.13.3" evidence="3"/>
<dbReference type="Gene3D" id="1.10.287.130">
    <property type="match status" value="1"/>
</dbReference>
<comment type="catalytic activity">
    <reaction evidence="1">
        <text>ATP + protein L-histidine = ADP + protein N-phospho-L-histidine.</text>
        <dbReference type="EC" id="2.7.13.3"/>
    </reaction>
</comment>
<evidence type="ECO:0000256" key="7">
    <source>
        <dbReference type="ARBA" id="ARBA00023012"/>
    </source>
</evidence>
<keyword evidence="6 9" id="KW-0418">Kinase</keyword>
<accession>A0A412L6H2</accession>
<dbReference type="PROSITE" id="PS50109">
    <property type="entry name" value="HIS_KIN"/>
    <property type="match status" value="1"/>
</dbReference>
<dbReference type="EMBL" id="QRVV01000002">
    <property type="protein sequence ID" value="RGS76015.1"/>
    <property type="molecule type" value="Genomic_DNA"/>
</dbReference>
<sequence length="190" mass="22015">MITISSGNRKIRLLAEQINQQLLELRAEKLNLLNGNLELKTEITNISHDLRTPLTAICGYLDLLEQEEVVDKVEKYLNVIRERTNVMRSLTEELFRYSLMALQEEELHIEQVCINDILEQSLVGFYGVFMKKDITPDIQMPEIKIIRYLDKMAVRRVFDNILSNAARYADGNFTVKLTAEGKILFSNHAR</sequence>
<dbReference type="Proteomes" id="UP000284242">
    <property type="component" value="Unassembled WGS sequence"/>
</dbReference>
<proteinExistence type="predicted"/>
<evidence type="ECO:0000256" key="4">
    <source>
        <dbReference type="ARBA" id="ARBA00022553"/>
    </source>
</evidence>
<evidence type="ECO:0000256" key="5">
    <source>
        <dbReference type="ARBA" id="ARBA00022679"/>
    </source>
</evidence>
<gene>
    <name evidence="9" type="ORF">DWX77_01580</name>
</gene>
<evidence type="ECO:0000256" key="6">
    <source>
        <dbReference type="ARBA" id="ARBA00022777"/>
    </source>
</evidence>
<dbReference type="GO" id="GO:0004721">
    <property type="term" value="F:phosphoprotein phosphatase activity"/>
    <property type="evidence" value="ECO:0007669"/>
    <property type="project" value="TreeGrafter"/>
</dbReference>
<protein>
    <recommendedName>
        <fullName evidence="3">histidine kinase</fullName>
        <ecNumber evidence="3">2.7.13.3</ecNumber>
    </recommendedName>
</protein>
<dbReference type="InterPro" id="IPR036890">
    <property type="entry name" value="HATPase_C_sf"/>
</dbReference>
<evidence type="ECO:0000256" key="3">
    <source>
        <dbReference type="ARBA" id="ARBA00012438"/>
    </source>
</evidence>
<dbReference type="InterPro" id="IPR050351">
    <property type="entry name" value="BphY/WalK/GraS-like"/>
</dbReference>
<dbReference type="SUPFAM" id="SSF55874">
    <property type="entry name" value="ATPase domain of HSP90 chaperone/DNA topoisomerase II/histidine kinase"/>
    <property type="match status" value="1"/>
</dbReference>